<feature type="region of interest" description="Disordered" evidence="1">
    <location>
        <begin position="461"/>
        <end position="484"/>
    </location>
</feature>
<feature type="region of interest" description="Disordered" evidence="1">
    <location>
        <begin position="246"/>
        <end position="283"/>
    </location>
</feature>
<evidence type="ECO:0000256" key="1">
    <source>
        <dbReference type="SAM" id="MobiDB-lite"/>
    </source>
</evidence>
<dbReference type="AlphaFoldDB" id="A0A0G4PZ81"/>
<name>A0A0G4PZ81_PENC3</name>
<dbReference type="Proteomes" id="UP000053732">
    <property type="component" value="Unassembled WGS sequence"/>
</dbReference>
<feature type="compositionally biased region" description="Low complexity" evidence="1">
    <location>
        <begin position="268"/>
        <end position="282"/>
    </location>
</feature>
<sequence length="484" mass="53459">MTNTSPNGAWVFEKAILVYTPDFDVSCFAVLRIAHDKKANEGSISLKITADLANLSVRSPLMLNISPGVVKECTLARKSNDRLCPPGLFSMLPARVKKVSAVSTLSLTLRKTGIVVCPTGMESLSPANPGDLNFDAFAKICHSTSLCLYISQRQCADEELDQLEIFSGALRSLQAKTFKNARHGVEERDCGVFARWLNPNPPPYPEERVSEQGDPPVYCKHSEQVIGKRRTGSMSPDDKARKRLLLTSPGRLGSTSPEALGSPTEANTPSTCSSSPSSIRPTDFILASSPGRTKRKRLARLEEELRGVSDEEICQVLIRSGRRHLLALQKYVSDLPSESETVGIANVKMLERRLKHSLKQYVDETIEQLKSQVVGDIVESALNECDEAIEGRYRTHEADLEEQVDDYKVDLGITANDCTKEIEEQALRCMDDIEDQGIRVEKSATERFAELTRCLSDSAQSLLDSKSSPGQRRTEGTEARRLSI</sequence>
<keyword evidence="3" id="KW-1185">Reference proteome</keyword>
<feature type="compositionally biased region" description="Basic and acidic residues" evidence="1">
    <location>
        <begin position="472"/>
        <end position="484"/>
    </location>
</feature>
<evidence type="ECO:0000313" key="2">
    <source>
        <dbReference type="EMBL" id="CRL31482.1"/>
    </source>
</evidence>
<proteinExistence type="predicted"/>
<feature type="compositionally biased region" description="Polar residues" evidence="1">
    <location>
        <begin position="461"/>
        <end position="471"/>
    </location>
</feature>
<evidence type="ECO:0000313" key="3">
    <source>
        <dbReference type="Proteomes" id="UP000053732"/>
    </source>
</evidence>
<accession>A0A0G4PZ81</accession>
<protein>
    <submittedName>
        <fullName evidence="2">Str. FM013</fullName>
    </submittedName>
</protein>
<reference evidence="2 3" key="1">
    <citation type="journal article" date="2014" name="Nat. Commun.">
        <title>Multiple recent horizontal transfers of a large genomic region in cheese making fungi.</title>
        <authorList>
            <person name="Cheeseman K."/>
            <person name="Ropars J."/>
            <person name="Renault P."/>
            <person name="Dupont J."/>
            <person name="Gouzy J."/>
            <person name="Branca A."/>
            <person name="Abraham A.L."/>
            <person name="Ceppi M."/>
            <person name="Conseiller E."/>
            <person name="Debuchy R."/>
            <person name="Malagnac F."/>
            <person name="Goarin A."/>
            <person name="Silar P."/>
            <person name="Lacoste S."/>
            <person name="Sallet E."/>
            <person name="Bensimon A."/>
            <person name="Giraud T."/>
            <person name="Brygoo Y."/>
        </authorList>
    </citation>
    <scope>NUCLEOTIDE SEQUENCE [LARGE SCALE GENOMIC DNA]</scope>
    <source>
        <strain evidence="3">FM 013</strain>
    </source>
</reference>
<dbReference type="EMBL" id="HG793313">
    <property type="protein sequence ID" value="CRL31482.1"/>
    <property type="molecule type" value="Genomic_DNA"/>
</dbReference>
<organism evidence="2 3">
    <name type="scientific">Penicillium camemberti (strain FM 013)</name>
    <dbReference type="NCBI Taxonomy" id="1429867"/>
    <lineage>
        <taxon>Eukaryota</taxon>
        <taxon>Fungi</taxon>
        <taxon>Dikarya</taxon>
        <taxon>Ascomycota</taxon>
        <taxon>Pezizomycotina</taxon>
        <taxon>Eurotiomycetes</taxon>
        <taxon>Eurotiomycetidae</taxon>
        <taxon>Eurotiales</taxon>
        <taxon>Aspergillaceae</taxon>
        <taxon>Penicillium</taxon>
    </lineage>
</organism>
<gene>
    <name evidence="2" type="ORF">PCAMFM013_S4Jg000004</name>
</gene>